<feature type="region of interest" description="Disordered" evidence="2">
    <location>
        <begin position="1194"/>
        <end position="1219"/>
    </location>
</feature>
<feature type="compositionally biased region" description="Polar residues" evidence="2">
    <location>
        <begin position="275"/>
        <end position="284"/>
    </location>
</feature>
<keyword evidence="1" id="KW-0677">Repeat</keyword>
<dbReference type="InterPro" id="IPR052318">
    <property type="entry name" value="CellDiv_DevSignal_Domain"/>
</dbReference>
<feature type="compositionally biased region" description="Basic and acidic residues" evidence="2">
    <location>
        <begin position="1566"/>
        <end position="1576"/>
    </location>
</feature>
<proteinExistence type="predicted"/>
<feature type="compositionally biased region" description="Polar residues" evidence="2">
    <location>
        <begin position="1554"/>
        <end position="1565"/>
    </location>
</feature>
<feature type="compositionally biased region" description="Low complexity" evidence="2">
    <location>
        <begin position="1360"/>
        <end position="1373"/>
    </location>
</feature>
<evidence type="ECO:0000313" key="3">
    <source>
        <dbReference type="EMBL" id="CAD7198829.1"/>
    </source>
</evidence>
<feature type="region of interest" description="Disordered" evidence="2">
    <location>
        <begin position="1113"/>
        <end position="1135"/>
    </location>
</feature>
<dbReference type="PANTHER" id="PTHR22590:SF5">
    <property type="entry name" value="MYOSIN MOTOR DOMAIN-CONTAINING PROTEIN"/>
    <property type="match status" value="1"/>
</dbReference>
<feature type="compositionally biased region" description="Basic and acidic residues" evidence="2">
    <location>
        <begin position="1065"/>
        <end position="1074"/>
    </location>
</feature>
<feature type="compositionally biased region" description="Polar residues" evidence="2">
    <location>
        <begin position="1397"/>
        <end position="1442"/>
    </location>
</feature>
<feature type="compositionally biased region" description="Polar residues" evidence="2">
    <location>
        <begin position="667"/>
        <end position="686"/>
    </location>
</feature>
<dbReference type="InterPro" id="IPR000048">
    <property type="entry name" value="IQ_motif_EF-hand-BS"/>
</dbReference>
<protein>
    <submittedName>
        <fullName evidence="3">Uncharacterized protein</fullName>
    </submittedName>
</protein>
<evidence type="ECO:0000256" key="1">
    <source>
        <dbReference type="ARBA" id="ARBA00022737"/>
    </source>
</evidence>
<feature type="region of interest" description="Disordered" evidence="2">
    <location>
        <begin position="1396"/>
        <end position="1442"/>
    </location>
</feature>
<organism evidence="3">
    <name type="scientific">Timema douglasi</name>
    <name type="common">Walking stick</name>
    <dbReference type="NCBI Taxonomy" id="61478"/>
    <lineage>
        <taxon>Eukaryota</taxon>
        <taxon>Metazoa</taxon>
        <taxon>Ecdysozoa</taxon>
        <taxon>Arthropoda</taxon>
        <taxon>Hexapoda</taxon>
        <taxon>Insecta</taxon>
        <taxon>Pterygota</taxon>
        <taxon>Neoptera</taxon>
        <taxon>Polyneoptera</taxon>
        <taxon>Phasmatodea</taxon>
        <taxon>Timematodea</taxon>
        <taxon>Timematoidea</taxon>
        <taxon>Timematidae</taxon>
        <taxon>Timema</taxon>
    </lineage>
</organism>
<feature type="compositionally biased region" description="Acidic residues" evidence="2">
    <location>
        <begin position="1316"/>
        <end position="1330"/>
    </location>
</feature>
<dbReference type="EMBL" id="OA566397">
    <property type="protein sequence ID" value="CAD7198829.1"/>
    <property type="molecule type" value="Genomic_DNA"/>
</dbReference>
<feature type="compositionally biased region" description="Basic and acidic residues" evidence="2">
    <location>
        <begin position="1177"/>
        <end position="1186"/>
    </location>
</feature>
<dbReference type="CDD" id="cd23767">
    <property type="entry name" value="IQCD"/>
    <property type="match status" value="2"/>
</dbReference>
<feature type="region of interest" description="Disordered" evidence="2">
    <location>
        <begin position="609"/>
        <end position="716"/>
    </location>
</feature>
<feature type="compositionally biased region" description="Polar residues" evidence="2">
    <location>
        <begin position="954"/>
        <end position="963"/>
    </location>
</feature>
<feature type="compositionally biased region" description="Polar residues" evidence="2">
    <location>
        <begin position="298"/>
        <end position="311"/>
    </location>
</feature>
<feature type="region of interest" description="Disordered" evidence="2">
    <location>
        <begin position="14"/>
        <end position="82"/>
    </location>
</feature>
<feature type="region of interest" description="Disordered" evidence="2">
    <location>
        <begin position="1544"/>
        <end position="1576"/>
    </location>
</feature>
<dbReference type="Pfam" id="PF00612">
    <property type="entry name" value="IQ"/>
    <property type="match status" value="3"/>
</dbReference>
<accession>A0A7R8VHY7</accession>
<dbReference type="Gene3D" id="1.20.5.190">
    <property type="match status" value="1"/>
</dbReference>
<feature type="region of interest" description="Disordered" evidence="2">
    <location>
        <begin position="1272"/>
        <end position="1373"/>
    </location>
</feature>
<sequence length="1708" mass="186685">MALRTTVSRITLSDVAIPPDLAHNAGLSPSSTQGSEKVPLDENETQAEDMKEELQTADIEDGFTNIDTNGLKPVEEEADEVKEDTDVADKAKEGSKLALGTAVAVAGAATVVGAVTACKLSVDEKEEGLEKPPPTVGTQQMSKEVPDDSPDVKEDEDQVINETESLVEVAPSPVHDGTSVITDEIHGLSRNTSVTSGDPIPMGAEEPLSDVSIVESSDPEGSVSGAKEGIMISPETAIGQESGQPISVTNSISEVETSVKEYSLSESNEMQSSSRPISTANSVPTPDDSVKDVGETQLDFQKSTSRPTSSVGLILETEDIEPAEREISIESVSNTVTPVPTEPDKDSRSSRPSSVANSEMEPKQNLSFVEDKLTPNKLEEDSSRPISVSNSLIEDDEVLNNYKKEINAVLSLVEEDSSRPISVTNSLVYHNETAKNVEEEVDVSLPSSEKYLSRPTSASVSLMKTEMYVNKDEEPLESNPVLIRPLSVTKSIINESVEEKASIEPREESIPSRPTSVSNILADTDSLMKDLKEEIPFIKRTDEAILSEMESSVIYLEENTSPVEPTEIKDSHRPTIVTNIANDEKYRDENELLPQLIENSEEGMLKHVNSGAISPLGPKKEVNNEITSPIETPKSELVPENDEIRSTSETKSEIQEVQKKEIRPLSASGNNTEQDIQSIDTKTGSPNKLDKESGSIPTSALEPDETSDELPLPPNESELKEDLLVVNTDLVHIDKSPLDITEEIVAEKINEDGSQLPRAPESILTLPESIGDLDMSSEYNNDVSVDINITEGVNDTVEKEEDNPDISIAESNKGVSDSTIISTDFNDVAENKLDEEIKRREKDIFNEQETISTQDKFSEMFGGPIPTINLIESEDIKLSDSDEERETNEYVVVSQYEDEVSKIESTDLSSPDQFNELKENEDVEKAQENYSINEDGVENLSRADSTIIRHLGNANESSPGNKLTQEKEEEPEVNEDDKSIIEENFAKLTNDDSVLVESLSEQSFMKKNNCKIEVDNPIERSVFDDKAQVEGSDEGVKTIEESLNESNEISQWTLNLTDTPTSSTFEDHGEKEAGEPQMMEEAGTESVKVSLKDSDIFNLPLTTRQEDVTQVDIRPDTSLSSTESREDSVLAEKGSDVDSLTSIYTMKENDGFSSKIEDRAESGISICKSEGNQNNTEIKENSESNETEKIVLPETLNKDNLEEEGSVLSSKSEQEGDQDTDLLNSAATTIQASFRGFQTRQGLHKDTITAKVPDAVPSHEIDTVIQDSMFGASVPEVSPSPDNQASIDIRPGTAPFPLTSVASPKAAQTSSSIEIAGEDPDKDQGIDDVDLVNLQKPQECDELPEDRGEGSVKEDEDEASSSADAESSLSSAATKIQAGVRGYLTRRQIHNLRDDTNATSFNTQPSIPDSQQSFGGLSTSLEENGVHTSGSLETEVQKQQQTTLEEIEDSVIAGDGLLTEATRCLKDIGDEDAKEVTKILSLDSHLDSLPLVEKVEVKSTASLQEPPVGMDSEEDQKVWETLQQELSEAATRIQSNYRGYRTRQKLTREDAVQLPTTSNSAASSSEGDRKTPTQELRNTGEFHDMMVLPTEDITEMTNDSSDRLCDLVIIVPGYISRGFGFDPRSFQTLSVKQTTTDKQNLSNFFLLSFSALTGVATKTRHCDVTLPVKLHLLPSVCDPHAPQRRQEELAAASPAKSRETFSRVCSRN</sequence>
<feature type="region of interest" description="Disordered" evidence="2">
    <location>
        <begin position="123"/>
        <end position="386"/>
    </location>
</feature>
<feature type="region of interest" description="Disordered" evidence="2">
    <location>
        <begin position="951"/>
        <end position="976"/>
    </location>
</feature>
<feature type="compositionally biased region" description="Polar residues" evidence="2">
    <location>
        <begin position="239"/>
        <end position="256"/>
    </location>
</feature>
<gene>
    <name evidence="3" type="ORF">TDIB3V08_LOCUS5104</name>
</gene>
<dbReference type="PANTHER" id="PTHR22590">
    <property type="entry name" value="MYOSIN MOTOR DOMAIN-CONTAINING PROTEIN"/>
    <property type="match status" value="1"/>
</dbReference>
<feature type="compositionally biased region" description="Low complexity" evidence="2">
    <location>
        <begin position="264"/>
        <end position="274"/>
    </location>
</feature>
<name>A0A7R8VHY7_TIMDO</name>
<feature type="compositionally biased region" description="Basic and acidic residues" evidence="2">
    <location>
        <begin position="369"/>
        <end position="383"/>
    </location>
</feature>
<dbReference type="PROSITE" id="PS50096">
    <property type="entry name" value="IQ"/>
    <property type="match status" value="3"/>
</dbReference>
<reference evidence="3" key="1">
    <citation type="submission" date="2020-11" db="EMBL/GenBank/DDBJ databases">
        <authorList>
            <person name="Tran Van P."/>
        </authorList>
    </citation>
    <scope>NUCLEOTIDE SEQUENCE</scope>
</reference>
<feature type="region of interest" description="Disordered" evidence="2">
    <location>
        <begin position="1057"/>
        <end position="1079"/>
    </location>
</feature>
<dbReference type="SMART" id="SM00015">
    <property type="entry name" value="IQ"/>
    <property type="match status" value="3"/>
</dbReference>
<evidence type="ECO:0000256" key="2">
    <source>
        <dbReference type="SAM" id="MobiDB-lite"/>
    </source>
</evidence>
<feature type="compositionally biased region" description="Basic and acidic residues" evidence="2">
    <location>
        <begin position="642"/>
        <end position="663"/>
    </location>
</feature>
<feature type="region of interest" description="Disordered" evidence="2">
    <location>
        <begin position="1167"/>
        <end position="1186"/>
    </location>
</feature>
<feature type="region of interest" description="Disordered" evidence="2">
    <location>
        <begin position="1689"/>
        <end position="1708"/>
    </location>
</feature>
<feature type="compositionally biased region" description="Basic and acidic residues" evidence="2">
    <location>
        <begin position="1123"/>
        <end position="1135"/>
    </location>
</feature>
<feature type="compositionally biased region" description="Polar residues" evidence="2">
    <location>
        <begin position="1300"/>
        <end position="1313"/>
    </location>
</feature>